<dbReference type="STRING" id="64969.SAMN02745127_00476"/>
<dbReference type="RefSeq" id="WP_078744082.1">
    <property type="nucleotide sequence ID" value="NZ_FUXG01000002.1"/>
</dbReference>
<keyword evidence="5" id="KW-0449">Lipoprotein</keyword>
<keyword evidence="1" id="KW-0732">Signal</keyword>
<dbReference type="PROSITE" id="PS51257">
    <property type="entry name" value="PROKAR_LIPOPROTEIN"/>
    <property type="match status" value="1"/>
</dbReference>
<keyword evidence="3" id="KW-0564">Palmitate</keyword>
<evidence type="ECO:0000256" key="5">
    <source>
        <dbReference type="ARBA" id="ARBA00023288"/>
    </source>
</evidence>
<accession>A0A1T4LHT6</accession>
<organism evidence="6 7">
    <name type="scientific">Oceanospirillum multiglobuliferum</name>
    <dbReference type="NCBI Taxonomy" id="64969"/>
    <lineage>
        <taxon>Bacteria</taxon>
        <taxon>Pseudomonadati</taxon>
        <taxon>Pseudomonadota</taxon>
        <taxon>Gammaproteobacteria</taxon>
        <taxon>Oceanospirillales</taxon>
        <taxon>Oceanospirillaceae</taxon>
        <taxon>Oceanospirillum</taxon>
    </lineage>
</organism>
<dbReference type="EMBL" id="MTSM01000002">
    <property type="protein sequence ID" value="OPX56659.1"/>
    <property type="molecule type" value="Genomic_DNA"/>
</dbReference>
<dbReference type="GO" id="GO:0019867">
    <property type="term" value="C:outer membrane"/>
    <property type="evidence" value="ECO:0007669"/>
    <property type="project" value="InterPro"/>
</dbReference>
<dbReference type="OrthoDB" id="7349153at2"/>
<reference evidence="6 7" key="1">
    <citation type="submission" date="2017-01" db="EMBL/GenBank/DDBJ databases">
        <title>Genome Sequencing of a Marine Spirillum, Oceanospirillum multiglobuliferum ATCC 33336, from Japan.</title>
        <authorList>
            <person name="Carney J.G."/>
            <person name="Trachtenberg A.M."/>
            <person name="Rheaume B.A."/>
            <person name="Linnane J.D."/>
            <person name="Pitts N.L."/>
            <person name="Mykles D.L."/>
            <person name="Maclea K.S."/>
        </authorList>
    </citation>
    <scope>NUCLEOTIDE SEQUENCE [LARGE SCALE GENOMIC DNA]</scope>
    <source>
        <strain evidence="6 7">ATCC 33336</strain>
    </source>
</reference>
<dbReference type="GO" id="GO:0001530">
    <property type="term" value="F:lipopolysaccharide binding"/>
    <property type="evidence" value="ECO:0007669"/>
    <property type="project" value="TreeGrafter"/>
</dbReference>
<sequence length="167" mass="18707">MLASPLKFFSVFLTLVLVAGCGFQLRGSAGFPAELTPLYITEQNSILKQSLVTQFTQAEIELSPSREAARWQLWLSNVRHNKQQTTYSSGAISYELQAEVDYQLLTASGQAVNTQQTLRAVKIYNSSDNLFSEESDINKLRMEMERDLASRISRQIGRVTLPATQTP</sequence>
<dbReference type="Pfam" id="PF04390">
    <property type="entry name" value="LptE"/>
    <property type="match status" value="1"/>
</dbReference>
<dbReference type="GO" id="GO:0043165">
    <property type="term" value="P:Gram-negative-bacterium-type cell outer membrane assembly"/>
    <property type="evidence" value="ECO:0007669"/>
    <property type="project" value="InterPro"/>
</dbReference>
<dbReference type="Gene3D" id="3.30.160.150">
    <property type="entry name" value="Lipoprotein like domain"/>
    <property type="match status" value="1"/>
</dbReference>
<comment type="caution">
    <text evidence="6">The sequence shown here is derived from an EMBL/GenBank/DDBJ whole genome shotgun (WGS) entry which is preliminary data.</text>
</comment>
<keyword evidence="4" id="KW-0998">Cell outer membrane</keyword>
<evidence type="ECO:0000313" key="7">
    <source>
        <dbReference type="Proteomes" id="UP000191418"/>
    </source>
</evidence>
<gene>
    <name evidence="6" type="ORF">BTE48_01800</name>
</gene>
<dbReference type="PANTHER" id="PTHR38098:SF1">
    <property type="entry name" value="LPS-ASSEMBLY LIPOPROTEIN LPTE"/>
    <property type="match status" value="1"/>
</dbReference>
<protein>
    <recommendedName>
        <fullName evidence="8">LPS-assembly lipoprotein LptE</fullName>
    </recommendedName>
</protein>
<dbReference type="GO" id="GO:1990351">
    <property type="term" value="C:transporter complex"/>
    <property type="evidence" value="ECO:0007669"/>
    <property type="project" value="TreeGrafter"/>
</dbReference>
<keyword evidence="7" id="KW-1185">Reference proteome</keyword>
<dbReference type="AlphaFoldDB" id="A0A1T4LHT6"/>
<evidence type="ECO:0000256" key="4">
    <source>
        <dbReference type="ARBA" id="ARBA00023237"/>
    </source>
</evidence>
<evidence type="ECO:0000256" key="2">
    <source>
        <dbReference type="ARBA" id="ARBA00023136"/>
    </source>
</evidence>
<dbReference type="Proteomes" id="UP000191418">
    <property type="component" value="Unassembled WGS sequence"/>
</dbReference>
<evidence type="ECO:0000313" key="6">
    <source>
        <dbReference type="EMBL" id="OPX56659.1"/>
    </source>
</evidence>
<dbReference type="InterPro" id="IPR007485">
    <property type="entry name" value="LPS_assembly_LptE"/>
</dbReference>
<keyword evidence="2" id="KW-0472">Membrane</keyword>
<name>A0A1T4LHT6_9GAMM</name>
<dbReference type="PANTHER" id="PTHR38098">
    <property type="entry name" value="LPS-ASSEMBLY LIPOPROTEIN LPTE"/>
    <property type="match status" value="1"/>
</dbReference>
<evidence type="ECO:0008006" key="8">
    <source>
        <dbReference type="Google" id="ProtNLM"/>
    </source>
</evidence>
<dbReference type="GO" id="GO:0015920">
    <property type="term" value="P:lipopolysaccharide transport"/>
    <property type="evidence" value="ECO:0007669"/>
    <property type="project" value="TreeGrafter"/>
</dbReference>
<evidence type="ECO:0000256" key="3">
    <source>
        <dbReference type="ARBA" id="ARBA00023139"/>
    </source>
</evidence>
<evidence type="ECO:0000256" key="1">
    <source>
        <dbReference type="ARBA" id="ARBA00022729"/>
    </source>
</evidence>
<proteinExistence type="predicted"/>